<dbReference type="Pfam" id="PF20050">
    <property type="entry name" value="DUF6452"/>
    <property type="match status" value="1"/>
</dbReference>
<dbReference type="OrthoDB" id="1028273at2"/>
<keyword evidence="1" id="KW-0732">Signal</keyword>
<gene>
    <name evidence="2" type="ORF">EHV08_01760</name>
</gene>
<dbReference type="RefSeq" id="WP_126677717.1">
    <property type="nucleotide sequence ID" value="NZ_RYYU01000001.1"/>
</dbReference>
<reference evidence="2 3" key="1">
    <citation type="submission" date="2018-12" db="EMBL/GenBank/DDBJ databases">
        <title>Genome sequencing of Prevotella sp. KCOM 3155 (= JS262).</title>
        <authorList>
            <person name="Kook J.-K."/>
            <person name="Park S.-N."/>
            <person name="Lim Y.K."/>
        </authorList>
    </citation>
    <scope>NUCLEOTIDE SEQUENCE [LARGE SCALE GENOMIC DNA]</scope>
    <source>
        <strain evidence="2 3">KCOM 3155</strain>
    </source>
</reference>
<dbReference type="InterPro" id="IPR045607">
    <property type="entry name" value="DUF6452"/>
</dbReference>
<evidence type="ECO:0000256" key="1">
    <source>
        <dbReference type="SAM" id="SignalP"/>
    </source>
</evidence>
<evidence type="ECO:0008006" key="4">
    <source>
        <dbReference type="Google" id="ProtNLM"/>
    </source>
</evidence>
<dbReference type="EMBL" id="RYYU01000001">
    <property type="protein sequence ID" value="RUL58620.1"/>
    <property type="molecule type" value="Genomic_DNA"/>
</dbReference>
<feature type="signal peptide" evidence="1">
    <location>
        <begin position="1"/>
        <end position="21"/>
    </location>
</feature>
<comment type="caution">
    <text evidence="2">The sequence shown here is derived from an EMBL/GenBank/DDBJ whole genome shotgun (WGS) entry which is preliminary data.</text>
</comment>
<protein>
    <recommendedName>
        <fullName evidence="4">Lipoprotein</fullName>
    </recommendedName>
</protein>
<proteinExistence type="predicted"/>
<accession>A0A3S0RMW1</accession>
<name>A0A3S0RMW1_9BACT</name>
<dbReference type="Proteomes" id="UP000278983">
    <property type="component" value="Unassembled WGS sequence"/>
</dbReference>
<keyword evidence="3" id="KW-1185">Reference proteome</keyword>
<dbReference type="AlphaFoldDB" id="A0A3S0RMW1"/>
<evidence type="ECO:0000313" key="2">
    <source>
        <dbReference type="EMBL" id="RUL58620.1"/>
    </source>
</evidence>
<dbReference type="PROSITE" id="PS51257">
    <property type="entry name" value="PROKAR_LIPOPROTEIN"/>
    <property type="match status" value="1"/>
</dbReference>
<feature type="chain" id="PRO_5018779558" description="Lipoprotein" evidence="1">
    <location>
        <begin position="22"/>
        <end position="161"/>
    </location>
</feature>
<sequence>MRKLFGIITFAALLAACTSIDCPLNNAVYATYNLYGSDGKRYTLNDTLTIFTERNTGGDTILLNRKTGATTFSLPVSYAGDADRMVLEMRNSENEVTSDTITIRKTNSPHFESIDCGPSFFHTILGVSCTRNRIDSVIINDREINNDATKEHIRIYFNSGS</sequence>
<organism evidence="2 3">
    <name type="scientific">Prevotella koreensis</name>
    <dbReference type="NCBI Taxonomy" id="2490854"/>
    <lineage>
        <taxon>Bacteria</taxon>
        <taxon>Pseudomonadati</taxon>
        <taxon>Bacteroidota</taxon>
        <taxon>Bacteroidia</taxon>
        <taxon>Bacteroidales</taxon>
        <taxon>Prevotellaceae</taxon>
        <taxon>Prevotella</taxon>
    </lineage>
</organism>
<evidence type="ECO:0000313" key="3">
    <source>
        <dbReference type="Proteomes" id="UP000278983"/>
    </source>
</evidence>